<feature type="transmembrane region" description="Helical" evidence="6">
    <location>
        <begin position="389"/>
        <end position="409"/>
    </location>
</feature>
<dbReference type="GO" id="GO:0016020">
    <property type="term" value="C:membrane"/>
    <property type="evidence" value="ECO:0007669"/>
    <property type="project" value="UniProtKB-SubCell"/>
</dbReference>
<gene>
    <name evidence="9 10 11" type="primary">LOC111125490</name>
</gene>
<feature type="chain" id="PRO_5044666256" evidence="7">
    <location>
        <begin position="26"/>
        <end position="470"/>
    </location>
</feature>
<keyword evidence="7" id="KW-0732">Signal</keyword>
<evidence type="ECO:0000256" key="4">
    <source>
        <dbReference type="ARBA" id="ARBA00022989"/>
    </source>
</evidence>
<organism evidence="8 9">
    <name type="scientific">Crassostrea virginica</name>
    <name type="common">Eastern oyster</name>
    <dbReference type="NCBI Taxonomy" id="6565"/>
    <lineage>
        <taxon>Eukaryota</taxon>
        <taxon>Metazoa</taxon>
        <taxon>Spiralia</taxon>
        <taxon>Lophotrochozoa</taxon>
        <taxon>Mollusca</taxon>
        <taxon>Bivalvia</taxon>
        <taxon>Autobranchia</taxon>
        <taxon>Pteriomorphia</taxon>
        <taxon>Ostreida</taxon>
        <taxon>Ostreoidea</taxon>
        <taxon>Ostreidae</taxon>
        <taxon>Crassostrea</taxon>
    </lineage>
</organism>
<dbReference type="Pfam" id="PF07857">
    <property type="entry name" value="TMEM144"/>
    <property type="match status" value="1"/>
</dbReference>
<dbReference type="PANTHER" id="PTHR16119:SF17">
    <property type="entry name" value="TRANSMEMBRANE PROTEIN 144"/>
    <property type="match status" value="1"/>
</dbReference>
<feature type="transmembrane region" description="Helical" evidence="6">
    <location>
        <begin position="224"/>
        <end position="243"/>
    </location>
</feature>
<evidence type="ECO:0000256" key="2">
    <source>
        <dbReference type="ARBA" id="ARBA00005731"/>
    </source>
</evidence>
<evidence type="ECO:0000313" key="9">
    <source>
        <dbReference type="RefSeq" id="XP_022325098.1"/>
    </source>
</evidence>
<comment type="subcellular location">
    <subcellularLocation>
        <location evidence="1">Membrane</location>
        <topology evidence="1">Multi-pass membrane protein</topology>
    </subcellularLocation>
</comment>
<sequence>MFQSHFHRWSCIIFLVILSSYSTSTTNTTTQDVTVNSSSVTVVGSTIITNTTSGSTTALPVVTNTTIMTTEPSFTNITTGSTSKITTTGDYSTTAAPGDNSTLPKYVGYICAAAAVLLYGSNFAPVKKFETGDGMFFQWILCGGALLVGIIVQVIRGTKHFYPLVMIGGLVWETGNICVVPIIKTIGMGLGLCIWGMTNLLSGWATSRFGWFGMTASTQIKDPVLNTIGVVVAVSSSIVFAFVKNDVTPVDIGSDQEPLLSSLPTRQTYGSPGDSLYTNSTSHDQLVFNQRRSRGSINTEPSSNDDSTFIDRLSPGKKRVLGIVLSIFSGILYGQMFTPAVYLQDHGDSKNALDYVFACFCGIYSTSTVYFIIYIIFMKNKPKVYPKAILPGVISGLMWGAATAGWFVANQVMSPAIAFPIITTGPSIIASLWGIFVFKEIRGTRNICILLLGFVFVITGAILTAFSQKN</sequence>
<name>A0A8B8DAM4_CRAVI</name>
<dbReference type="GeneID" id="111125490"/>
<feature type="transmembrane region" description="Helical" evidence="6">
    <location>
        <begin position="447"/>
        <end position="466"/>
    </location>
</feature>
<dbReference type="Proteomes" id="UP000694844">
    <property type="component" value="Chromosome 3"/>
</dbReference>
<dbReference type="KEGG" id="cvn:111125490"/>
<feature type="transmembrane region" description="Helical" evidence="6">
    <location>
        <begin position="415"/>
        <end position="438"/>
    </location>
</feature>
<accession>A0A8B8DAM4</accession>
<keyword evidence="8" id="KW-1185">Reference proteome</keyword>
<feature type="transmembrane region" description="Helical" evidence="6">
    <location>
        <begin position="320"/>
        <end position="343"/>
    </location>
</feature>
<evidence type="ECO:0000313" key="11">
    <source>
        <dbReference type="RefSeq" id="XP_022325100.1"/>
    </source>
</evidence>
<evidence type="ECO:0000256" key="5">
    <source>
        <dbReference type="ARBA" id="ARBA00023136"/>
    </source>
</evidence>
<dbReference type="InterPro" id="IPR010651">
    <property type="entry name" value="Sugar_transport"/>
</dbReference>
<feature type="transmembrane region" description="Helical" evidence="6">
    <location>
        <begin position="106"/>
        <end position="124"/>
    </location>
</feature>
<dbReference type="AlphaFoldDB" id="A0A8B8DAM4"/>
<evidence type="ECO:0000256" key="7">
    <source>
        <dbReference type="SAM" id="SignalP"/>
    </source>
</evidence>
<comment type="similarity">
    <text evidence="2">Belongs to the TMEM144 family.</text>
</comment>
<proteinExistence type="inferred from homology"/>
<feature type="transmembrane region" description="Helical" evidence="6">
    <location>
        <begin position="355"/>
        <end position="377"/>
    </location>
</feature>
<keyword evidence="5 6" id="KW-0472">Membrane</keyword>
<evidence type="ECO:0000256" key="6">
    <source>
        <dbReference type="SAM" id="Phobius"/>
    </source>
</evidence>
<keyword evidence="4 6" id="KW-1133">Transmembrane helix</keyword>
<dbReference type="RefSeq" id="XP_022325098.1">
    <property type="nucleotide sequence ID" value="XM_022469390.1"/>
</dbReference>
<evidence type="ECO:0000313" key="8">
    <source>
        <dbReference type="Proteomes" id="UP000694844"/>
    </source>
</evidence>
<dbReference type="GO" id="GO:0015144">
    <property type="term" value="F:carbohydrate transmembrane transporter activity"/>
    <property type="evidence" value="ECO:0007669"/>
    <property type="project" value="InterPro"/>
</dbReference>
<evidence type="ECO:0000256" key="1">
    <source>
        <dbReference type="ARBA" id="ARBA00004141"/>
    </source>
</evidence>
<evidence type="ECO:0000313" key="10">
    <source>
        <dbReference type="RefSeq" id="XP_022325099.1"/>
    </source>
</evidence>
<protein>
    <submittedName>
        <fullName evidence="9 10">Transmembrane protein 144-like isoform X1</fullName>
    </submittedName>
</protein>
<reference evidence="9 10" key="1">
    <citation type="submission" date="2025-04" db="UniProtKB">
        <authorList>
            <consortium name="RefSeq"/>
        </authorList>
    </citation>
    <scope>IDENTIFICATION</scope>
    <source>
        <tissue evidence="9 10">Whole sample</tissue>
    </source>
</reference>
<evidence type="ECO:0000256" key="3">
    <source>
        <dbReference type="ARBA" id="ARBA00022692"/>
    </source>
</evidence>
<dbReference type="OrthoDB" id="426527at2759"/>
<dbReference type="SUPFAM" id="SSF103481">
    <property type="entry name" value="Multidrug resistance efflux transporter EmrE"/>
    <property type="match status" value="1"/>
</dbReference>
<dbReference type="RefSeq" id="XP_022325100.1">
    <property type="nucleotide sequence ID" value="XM_022469392.1"/>
</dbReference>
<dbReference type="PANTHER" id="PTHR16119">
    <property type="entry name" value="TRANSMEMBRANE PROTEIN 144"/>
    <property type="match status" value="1"/>
</dbReference>
<feature type="transmembrane region" description="Helical" evidence="6">
    <location>
        <begin position="136"/>
        <end position="155"/>
    </location>
</feature>
<keyword evidence="3 6" id="KW-0812">Transmembrane</keyword>
<dbReference type="InterPro" id="IPR012435">
    <property type="entry name" value="TMEM144"/>
</dbReference>
<dbReference type="InterPro" id="IPR037185">
    <property type="entry name" value="EmrE-like"/>
</dbReference>
<dbReference type="RefSeq" id="XP_022325099.1">
    <property type="nucleotide sequence ID" value="XM_022469391.1"/>
</dbReference>
<feature type="signal peptide" evidence="7">
    <location>
        <begin position="1"/>
        <end position="25"/>
    </location>
</feature>